<protein>
    <submittedName>
        <fullName evidence="1">Uncharacterized protein</fullName>
    </submittedName>
</protein>
<evidence type="ECO:0000313" key="1">
    <source>
        <dbReference type="EMBL" id="MBB3987985.1"/>
    </source>
</evidence>
<proteinExistence type="predicted"/>
<evidence type="ECO:0000313" key="2">
    <source>
        <dbReference type="Proteomes" id="UP000541426"/>
    </source>
</evidence>
<comment type="caution">
    <text evidence="1">The sequence shown here is derived from an EMBL/GenBank/DDBJ whole genome shotgun (WGS) entry which is preliminary data.</text>
</comment>
<dbReference type="EMBL" id="JACIEJ010000014">
    <property type="protein sequence ID" value="MBB3987985.1"/>
    <property type="molecule type" value="Genomic_DNA"/>
</dbReference>
<gene>
    <name evidence="1" type="ORF">GGQ68_004339</name>
</gene>
<reference evidence="1 2" key="1">
    <citation type="submission" date="2020-08" db="EMBL/GenBank/DDBJ databases">
        <title>Genomic Encyclopedia of Type Strains, Phase IV (KMG-IV): sequencing the most valuable type-strain genomes for metagenomic binning, comparative biology and taxonomic classification.</title>
        <authorList>
            <person name="Goeker M."/>
        </authorList>
    </citation>
    <scope>NUCLEOTIDE SEQUENCE [LARGE SCALE GENOMIC DNA]</scope>
    <source>
        <strain evidence="1 2">DSM 102235</strain>
    </source>
</reference>
<dbReference type="AlphaFoldDB" id="A0A7W6DRP0"/>
<dbReference type="Proteomes" id="UP000541426">
    <property type="component" value="Unassembled WGS sequence"/>
</dbReference>
<sequence length="622" mass="69442">MTDQVPQRNRSFDSFNARFLTSEEVAATFIPPKQYNELLSVGHSVLFGPRGSGKTTLLKMLQLRSLASWRHQSATSVRRSLGFHSIFLGTDVLWGSQLEAICNRITDVHRSDQIRRTSFRIHLSLAVLKALEEASDDIVLQCPDLQHLAIQPTQQSQRSLANALASIWNIDGGATSILGLRHSLRRQLTQLQISIDKIIEDPSSDIPDFARLHPMQPVLLGIETINEALNLGSRKWAILCDELEIAPDLIRNDLFSLLRSTSHDVLFKFSLFPYTSDLEEVIKGDAPGSNNDFQPLNLSYPHKEAAYPFCEELFRGMVERVLPEHEGDPVSLLGEGWFDGGRSSRQSSLNAYSVPHGKNFLKAQSLARKDQSFTRWLKRKKIVLRQLDGAPEDSQAQFRKGMPFILTREEFLADDGSFRSRKASTLYTGAYSLFSFTEGNPRIFINLMKPLLEQIASNGGTVGATSQARSLDATMHRYKASLSAIPTTGYKDIQSIMQLVDVVGTYLQREQLVSDFSPEPPTTVIVDNVDGALINLVGRAVNSGVFILMPPERGADPKLISEKNALNGARLRLSYTLAPSYKLPLISGRTVPLSKIIHTRNAAKRRRPEMVGQFTLPFEVDE</sequence>
<dbReference type="RefSeq" id="WP_183969459.1">
    <property type="nucleotide sequence ID" value="NZ_BAABBZ010000055.1"/>
</dbReference>
<dbReference type="InterPro" id="IPR056955">
    <property type="entry name" value="ORC-CDC6-like"/>
</dbReference>
<accession>A0A7W6DRP0</accession>
<name>A0A7W6DRP0_9RHOB</name>
<organism evidence="1 2">
    <name type="scientific">Sagittula marina</name>
    <dbReference type="NCBI Taxonomy" id="943940"/>
    <lineage>
        <taxon>Bacteria</taxon>
        <taxon>Pseudomonadati</taxon>
        <taxon>Pseudomonadota</taxon>
        <taxon>Alphaproteobacteria</taxon>
        <taxon>Rhodobacterales</taxon>
        <taxon>Roseobacteraceae</taxon>
        <taxon>Sagittula</taxon>
    </lineage>
</organism>
<dbReference type="SUPFAM" id="SSF52540">
    <property type="entry name" value="P-loop containing nucleoside triphosphate hydrolases"/>
    <property type="match status" value="1"/>
</dbReference>
<keyword evidence="2" id="KW-1185">Reference proteome</keyword>
<dbReference type="Pfam" id="PF24389">
    <property type="entry name" value="ORC-CDC6-like"/>
    <property type="match status" value="1"/>
</dbReference>
<dbReference type="InterPro" id="IPR027417">
    <property type="entry name" value="P-loop_NTPase"/>
</dbReference>